<sequence>MGAGDTDEVEAGKIRTLTGIAAFTLMLGMLIVGLVPDLSTEGGRAGGTPAWFGGGLFAVPGLAGLGWAAVRAIRLRRRSRG</sequence>
<evidence type="ECO:0008006" key="4">
    <source>
        <dbReference type="Google" id="ProtNLM"/>
    </source>
</evidence>
<proteinExistence type="predicted"/>
<comment type="caution">
    <text evidence="2">The sequence shown here is derived from an EMBL/GenBank/DDBJ whole genome shotgun (WGS) entry which is preliminary data.</text>
</comment>
<evidence type="ECO:0000313" key="2">
    <source>
        <dbReference type="EMBL" id="RII89219.1"/>
    </source>
</evidence>
<dbReference type="EMBL" id="QWEE01000399">
    <property type="protein sequence ID" value="RII89219.1"/>
    <property type="molecule type" value="Genomic_DNA"/>
</dbReference>
<gene>
    <name evidence="2" type="ORF">DZF98_14625</name>
</gene>
<evidence type="ECO:0000256" key="1">
    <source>
        <dbReference type="SAM" id="Phobius"/>
    </source>
</evidence>
<organism evidence="2 3">
    <name type="scientific">Clavibacter californiensis</name>
    <dbReference type="NCBI Taxonomy" id="1401995"/>
    <lineage>
        <taxon>Bacteria</taxon>
        <taxon>Bacillati</taxon>
        <taxon>Actinomycetota</taxon>
        <taxon>Actinomycetes</taxon>
        <taxon>Micrococcales</taxon>
        <taxon>Microbacteriaceae</taxon>
        <taxon>Clavibacter</taxon>
    </lineage>
</organism>
<dbReference type="Proteomes" id="UP000265355">
    <property type="component" value="Unassembled WGS sequence"/>
</dbReference>
<feature type="transmembrane region" description="Helical" evidence="1">
    <location>
        <begin position="20"/>
        <end position="38"/>
    </location>
</feature>
<keyword evidence="1" id="KW-0812">Transmembrane</keyword>
<feature type="transmembrane region" description="Helical" evidence="1">
    <location>
        <begin position="50"/>
        <end position="70"/>
    </location>
</feature>
<keyword evidence="1" id="KW-1133">Transmembrane helix</keyword>
<evidence type="ECO:0000313" key="3">
    <source>
        <dbReference type="Proteomes" id="UP000265355"/>
    </source>
</evidence>
<protein>
    <recommendedName>
        <fullName evidence="4">Integral membrane protein</fullName>
    </recommendedName>
</protein>
<keyword evidence="3" id="KW-1185">Reference proteome</keyword>
<name>A0ABX9N378_9MICO</name>
<dbReference type="RefSeq" id="WP_119373791.1">
    <property type="nucleotide sequence ID" value="NZ_CP040792.1"/>
</dbReference>
<accession>A0ABX9N378</accession>
<keyword evidence="1" id="KW-0472">Membrane</keyword>
<reference evidence="2 3" key="1">
    <citation type="submission" date="2018-08" db="EMBL/GenBank/DDBJ databases">
        <title>Genome Sequence of Clavibacter michiganensis Subspecies type strains, and the Atypical Peach-Colored Strains Isolated from Tomato.</title>
        <authorList>
            <person name="Osdaghi E."/>
            <person name="Portier P."/>
            <person name="Briand M."/>
            <person name="Jacques M.-A."/>
        </authorList>
    </citation>
    <scope>NUCLEOTIDE SEQUENCE [LARGE SCALE GENOMIC DNA]</scope>
    <source>
        <strain evidence="2 3">CFBP 8216</strain>
    </source>
</reference>